<reference evidence="2 3" key="2">
    <citation type="submission" date="2015-04" db="EMBL/GenBank/DDBJ databases">
        <title>Carnobacterium maltaromaticum LMA28 plasmids.</title>
        <authorList>
            <person name="Cailliez-Grimal C."/>
            <person name="Iskandar C."/>
        </authorList>
    </citation>
    <scope>NUCLEOTIDE SEQUENCE [LARGE SCALE GENOMIC DNA]</scope>
    <source>
        <strain evidence="2 3">LMA28</strain>
        <plasmid evidence="3">Chromosome</plasmid>
    </source>
</reference>
<geneLocation type="plasmid" evidence="2">
    <name>LMA_pa</name>
</geneLocation>
<name>A0A1Z5AXD2_CARML</name>
<keyword evidence="1" id="KW-0175">Coiled coil</keyword>
<evidence type="ECO:0000313" key="2">
    <source>
        <dbReference type="EMBL" id="CRI06731.1"/>
    </source>
</evidence>
<dbReference type="AlphaFoldDB" id="A0A1Z5AXD2"/>
<proteinExistence type="predicted"/>
<dbReference type="EMBL" id="LN846932">
    <property type="protein sequence ID" value="CRI06731.1"/>
    <property type="molecule type" value="Genomic_DNA"/>
</dbReference>
<accession>A0A1Z5AXD2</accession>
<keyword evidence="2" id="KW-0614">Plasmid</keyword>
<organism evidence="2 3">
    <name type="scientific">Carnobacterium maltaromaticum</name>
    <name type="common">Carnobacterium piscicola</name>
    <dbReference type="NCBI Taxonomy" id="2751"/>
    <lineage>
        <taxon>Bacteria</taxon>
        <taxon>Bacillati</taxon>
        <taxon>Bacillota</taxon>
        <taxon>Bacilli</taxon>
        <taxon>Lactobacillales</taxon>
        <taxon>Carnobacteriaceae</taxon>
        <taxon>Carnobacterium</taxon>
    </lineage>
</organism>
<feature type="coiled-coil region" evidence="1">
    <location>
        <begin position="4"/>
        <end position="38"/>
    </location>
</feature>
<protein>
    <submittedName>
        <fullName evidence="2">Hyprothetical protein</fullName>
    </submittedName>
</protein>
<evidence type="ECO:0000256" key="1">
    <source>
        <dbReference type="SAM" id="Coils"/>
    </source>
</evidence>
<sequence length="98" mass="11483">MGNNNDLDKQLIDIDKKIELLKNRNRNLIQKNQNRINKDERKARTARLIKIGALTEKYFDVYGVSADDAEELLKIFSSYVIAKKPDKFKSKKERTDKI</sequence>
<evidence type="ECO:0000313" key="3">
    <source>
        <dbReference type="Proteomes" id="UP000464233"/>
    </source>
</evidence>
<gene>
    <name evidence="2" type="ORF">BN424_pa0066</name>
</gene>
<dbReference type="Proteomes" id="UP000464233">
    <property type="component" value="Plasmid LMA_pa"/>
</dbReference>
<reference evidence="2 3" key="1">
    <citation type="submission" date="2015-04" db="EMBL/GenBank/DDBJ databases">
        <title>Carnobacterium maltaromaticum LMA28 complete chromosome sequence.</title>
        <authorList>
            <person name="Borges F."/>
            <person name="Cailliez-Grimal C."/>
        </authorList>
    </citation>
    <scope>NUCLEOTIDE SEQUENCE [LARGE SCALE GENOMIC DNA]</scope>
    <source>
        <strain evidence="2 3">LMA28</strain>
        <plasmid evidence="3">Chromosome</plasmid>
    </source>
</reference>
<dbReference type="RefSeq" id="WP_176455318.1">
    <property type="nucleotide sequence ID" value="NZ_LN846932.1"/>
</dbReference>